<dbReference type="PROSITE" id="PS50011">
    <property type="entry name" value="PROTEIN_KINASE_DOM"/>
    <property type="match status" value="1"/>
</dbReference>
<name>A0AAV2CWU2_9ROSI</name>
<dbReference type="FunFam" id="3.30.200.20:FF:000146">
    <property type="entry name" value="receptor-like serine/threonine-protein kinase ALE2"/>
    <property type="match status" value="1"/>
</dbReference>
<gene>
    <name evidence="10" type="ORF">LTRI10_LOCUS8206</name>
</gene>
<reference evidence="10 11" key="1">
    <citation type="submission" date="2024-04" db="EMBL/GenBank/DDBJ databases">
        <authorList>
            <person name="Fracassetti M."/>
        </authorList>
    </citation>
    <scope>NUCLEOTIDE SEQUENCE [LARGE SCALE GENOMIC DNA]</scope>
</reference>
<keyword evidence="8" id="KW-1133">Transmembrane helix</keyword>
<dbReference type="AlphaFoldDB" id="A0AAV2CWU2"/>
<feature type="domain" description="Protein kinase" evidence="9">
    <location>
        <begin position="471"/>
        <end position="749"/>
    </location>
</feature>
<dbReference type="EMBL" id="OZ034814">
    <property type="protein sequence ID" value="CAL1360795.1"/>
    <property type="molecule type" value="Genomic_DNA"/>
</dbReference>
<evidence type="ECO:0000256" key="6">
    <source>
        <dbReference type="PROSITE-ProRule" id="PRU10141"/>
    </source>
</evidence>
<feature type="compositionally biased region" description="Low complexity" evidence="7">
    <location>
        <begin position="95"/>
        <end position="111"/>
    </location>
</feature>
<dbReference type="CDD" id="cd14066">
    <property type="entry name" value="STKc_IRAK"/>
    <property type="match status" value="1"/>
</dbReference>
<keyword evidence="2" id="KW-0808">Transferase</keyword>
<dbReference type="Gene3D" id="1.10.510.10">
    <property type="entry name" value="Transferase(Phosphotransferase) domain 1"/>
    <property type="match status" value="1"/>
</dbReference>
<dbReference type="GO" id="GO:0004674">
    <property type="term" value="F:protein serine/threonine kinase activity"/>
    <property type="evidence" value="ECO:0007669"/>
    <property type="project" value="UniProtKB-KW"/>
</dbReference>
<evidence type="ECO:0000256" key="7">
    <source>
        <dbReference type="SAM" id="MobiDB-lite"/>
    </source>
</evidence>
<sequence length="868" mass="93659">MRVLLVVDLVMVVVIWTLSVHGFSVLGSAARVAGSSGRLLRQGNAVPPGRHHSIQSASDPKHGNQGSVPPPTKVSHTAFSMYRTPSGKAAHSHTSIRPPSIAIPPSLLHSPSSVRMHRNNDKGDQFISPKPSVSIHPYSHSHISPLSSPSSMSTGSVPPALAPMNPAADHFNMHVYSPATSPSGSFLKKMKSPPPPTPKIFALPPPPPNEDCGVVTCTEPLTYTPPGSPCGCVWPIQVELGLDVAIYSFFTLVTELAEEIAASVGLNHSQVRIMGANADNNQQLEKSTVLINLVPRESRFDYAAALSIYNKFWNKQVLIKDSVFGAYEVLNVHYPGLPPSPPSPTSISTIYDGPYSGRNHGGMVVKPLGVNVPRRKKDEIGGGIIAILIICSLAALVICLAIVWFLALKSRNCITHKPQESSNHATFPPSPKKPLGTGGVKVIGTMASSSAYTGSAKTFTLSEIQRATNSFNASRILGEGGFGLVYCGKLENGKEVAVKVLKRDDHHGSREFLAEVEMLSRLHHRNLVKLIGICSEGHTRCLVYELVPNGSLESHLHGADKGSDPLDWDARMKIALGAARALAYLHEDSSPCVIHRDFKASNILLERDFTPKVSDFGLARTAIDEGNKHISTHVMGTFGYLAPEYAMTGHLLVKSDVYSYGVVLLELLTGRKPVDLTQPPGQENLVAYARPLLTSREGLEAIVDPAITKSSSVSFDIIAKVAAIASMCVQPEVSHRPFMGEVVQALKLVCNEFDEAAATEVQQLKQAPNHESFLMEGVEMKNKGGLSSELMDVVFSQSQRHPPLPLSSTSGDLLCSSVGIEEGADSGVHRRQCSSGPLITGKNRQFWQKFRGSRSEHGFLPVKLWPRN</sequence>
<feature type="compositionally biased region" description="Low complexity" evidence="7">
    <location>
        <begin position="137"/>
        <end position="159"/>
    </location>
</feature>
<feature type="binding site" evidence="6">
    <location>
        <position position="499"/>
    </location>
    <ligand>
        <name>ATP</name>
        <dbReference type="ChEBI" id="CHEBI:30616"/>
    </ligand>
</feature>
<dbReference type="Gene3D" id="3.30.200.20">
    <property type="entry name" value="Phosphorylase Kinase, domain 1"/>
    <property type="match status" value="1"/>
</dbReference>
<dbReference type="PANTHER" id="PTHR47989:SF45">
    <property type="entry name" value="OS01G0709500 PROTEIN"/>
    <property type="match status" value="1"/>
</dbReference>
<dbReference type="Pfam" id="PF23180">
    <property type="entry name" value="ALE2_N"/>
    <property type="match status" value="1"/>
</dbReference>
<evidence type="ECO:0000256" key="8">
    <source>
        <dbReference type="SAM" id="Phobius"/>
    </source>
</evidence>
<keyword evidence="11" id="KW-1185">Reference proteome</keyword>
<keyword evidence="4" id="KW-0418">Kinase</keyword>
<accession>A0AAV2CWU2</accession>
<feature type="transmembrane region" description="Helical" evidence="8">
    <location>
        <begin position="6"/>
        <end position="32"/>
    </location>
</feature>
<dbReference type="InterPro" id="IPR017441">
    <property type="entry name" value="Protein_kinase_ATP_BS"/>
</dbReference>
<keyword evidence="5 6" id="KW-0067">ATP-binding</keyword>
<dbReference type="PROSITE" id="PS00107">
    <property type="entry name" value="PROTEIN_KINASE_ATP"/>
    <property type="match status" value="1"/>
</dbReference>
<dbReference type="InterPro" id="IPR001245">
    <property type="entry name" value="Ser-Thr/Tyr_kinase_cat_dom"/>
</dbReference>
<dbReference type="FunFam" id="1.10.510.10:FF:000051">
    <property type="entry name" value="Receptor-like serine/threonine-protein kinase ALE2"/>
    <property type="match status" value="1"/>
</dbReference>
<evidence type="ECO:0000256" key="2">
    <source>
        <dbReference type="ARBA" id="ARBA00022679"/>
    </source>
</evidence>
<dbReference type="InterPro" id="IPR000719">
    <property type="entry name" value="Prot_kinase_dom"/>
</dbReference>
<keyword evidence="3 6" id="KW-0547">Nucleotide-binding</keyword>
<evidence type="ECO:0000256" key="1">
    <source>
        <dbReference type="ARBA" id="ARBA00022527"/>
    </source>
</evidence>
<dbReference type="GO" id="GO:0005524">
    <property type="term" value="F:ATP binding"/>
    <property type="evidence" value="ECO:0007669"/>
    <property type="project" value="UniProtKB-UniRule"/>
</dbReference>
<evidence type="ECO:0000256" key="5">
    <source>
        <dbReference type="ARBA" id="ARBA00022840"/>
    </source>
</evidence>
<dbReference type="SUPFAM" id="SSF56112">
    <property type="entry name" value="Protein kinase-like (PK-like)"/>
    <property type="match status" value="1"/>
</dbReference>
<evidence type="ECO:0000256" key="4">
    <source>
        <dbReference type="ARBA" id="ARBA00022777"/>
    </source>
</evidence>
<organism evidence="10 11">
    <name type="scientific">Linum trigynum</name>
    <dbReference type="NCBI Taxonomy" id="586398"/>
    <lineage>
        <taxon>Eukaryota</taxon>
        <taxon>Viridiplantae</taxon>
        <taxon>Streptophyta</taxon>
        <taxon>Embryophyta</taxon>
        <taxon>Tracheophyta</taxon>
        <taxon>Spermatophyta</taxon>
        <taxon>Magnoliopsida</taxon>
        <taxon>eudicotyledons</taxon>
        <taxon>Gunneridae</taxon>
        <taxon>Pentapetalae</taxon>
        <taxon>rosids</taxon>
        <taxon>fabids</taxon>
        <taxon>Malpighiales</taxon>
        <taxon>Linaceae</taxon>
        <taxon>Linum</taxon>
    </lineage>
</organism>
<dbReference type="InterPro" id="IPR057597">
    <property type="entry name" value="ALE2_N"/>
</dbReference>
<dbReference type="Pfam" id="PF07714">
    <property type="entry name" value="PK_Tyr_Ser-Thr"/>
    <property type="match status" value="1"/>
</dbReference>
<dbReference type="InterPro" id="IPR008271">
    <property type="entry name" value="Ser/Thr_kinase_AS"/>
</dbReference>
<dbReference type="InterPro" id="IPR011009">
    <property type="entry name" value="Kinase-like_dom_sf"/>
</dbReference>
<dbReference type="PROSITE" id="PS00108">
    <property type="entry name" value="PROTEIN_KINASE_ST"/>
    <property type="match status" value="1"/>
</dbReference>
<dbReference type="PANTHER" id="PTHR47989">
    <property type="entry name" value="OS01G0750732 PROTEIN"/>
    <property type="match status" value="1"/>
</dbReference>
<evidence type="ECO:0000313" key="11">
    <source>
        <dbReference type="Proteomes" id="UP001497516"/>
    </source>
</evidence>
<evidence type="ECO:0000313" key="10">
    <source>
        <dbReference type="EMBL" id="CAL1360795.1"/>
    </source>
</evidence>
<feature type="region of interest" description="Disordered" evidence="7">
    <location>
        <begin position="137"/>
        <end position="163"/>
    </location>
</feature>
<evidence type="ECO:0000259" key="9">
    <source>
        <dbReference type="PROSITE" id="PS50011"/>
    </source>
</evidence>
<evidence type="ECO:0000256" key="3">
    <source>
        <dbReference type="ARBA" id="ARBA00022741"/>
    </source>
</evidence>
<feature type="transmembrane region" description="Helical" evidence="8">
    <location>
        <begin position="384"/>
        <end position="407"/>
    </location>
</feature>
<dbReference type="Proteomes" id="UP001497516">
    <property type="component" value="Chromosome 10"/>
</dbReference>
<proteinExistence type="predicted"/>
<feature type="region of interest" description="Disordered" evidence="7">
    <location>
        <begin position="41"/>
        <end position="111"/>
    </location>
</feature>
<keyword evidence="8" id="KW-0812">Transmembrane</keyword>
<protein>
    <recommendedName>
        <fullName evidence="9">Protein kinase domain-containing protein</fullName>
    </recommendedName>
</protein>
<keyword evidence="8" id="KW-0472">Membrane</keyword>
<keyword evidence="1" id="KW-0723">Serine/threonine-protein kinase</keyword>